<evidence type="ECO:0000313" key="3">
    <source>
        <dbReference type="Proteomes" id="UP000231644"/>
    </source>
</evidence>
<dbReference type="InterPro" id="IPR036817">
    <property type="entry name" value="Transthyretin/HIU_hydrolase_sf"/>
</dbReference>
<protein>
    <submittedName>
        <fullName evidence="2">Uncharacterized protein</fullName>
    </submittedName>
</protein>
<keyword evidence="3" id="KW-1185">Reference proteome</keyword>
<evidence type="ECO:0000313" key="2">
    <source>
        <dbReference type="EMBL" id="SFD25269.1"/>
    </source>
</evidence>
<dbReference type="STRING" id="517719.SAMN05421762_3780"/>
<dbReference type="SUPFAM" id="SSF49472">
    <property type="entry name" value="Transthyretin (synonym: prealbumin)"/>
    <property type="match status" value="1"/>
</dbReference>
<sequence length="76" mass="7880">MTGDLAPHGLVTACGMPAEGITIPLDLGSETSHRTIAKSVTNHDGRTDIPDRRPAVGLSGPSTCKPQSPAFDQGRN</sequence>
<proteinExistence type="predicted"/>
<dbReference type="Proteomes" id="UP000231644">
    <property type="component" value="Unassembled WGS sequence"/>
</dbReference>
<gene>
    <name evidence="2" type="ORF">SAMN05421762_3780</name>
</gene>
<name>A0A1I1QT65_9RHOB</name>
<accession>A0A1I1QT65</accession>
<feature type="region of interest" description="Disordered" evidence="1">
    <location>
        <begin position="40"/>
        <end position="76"/>
    </location>
</feature>
<dbReference type="AlphaFoldDB" id="A0A1I1QT65"/>
<organism evidence="2 3">
    <name type="scientific">Pseudooceanicola nitratireducens</name>
    <dbReference type="NCBI Taxonomy" id="517719"/>
    <lineage>
        <taxon>Bacteria</taxon>
        <taxon>Pseudomonadati</taxon>
        <taxon>Pseudomonadota</taxon>
        <taxon>Alphaproteobacteria</taxon>
        <taxon>Rhodobacterales</taxon>
        <taxon>Paracoccaceae</taxon>
        <taxon>Pseudooceanicola</taxon>
    </lineage>
</organism>
<feature type="compositionally biased region" description="Basic and acidic residues" evidence="1">
    <location>
        <begin position="41"/>
        <end position="54"/>
    </location>
</feature>
<evidence type="ECO:0000256" key="1">
    <source>
        <dbReference type="SAM" id="MobiDB-lite"/>
    </source>
</evidence>
<reference evidence="2 3" key="1">
    <citation type="submission" date="2016-10" db="EMBL/GenBank/DDBJ databases">
        <authorList>
            <person name="de Groot N.N."/>
        </authorList>
    </citation>
    <scope>NUCLEOTIDE SEQUENCE [LARGE SCALE GENOMIC DNA]</scope>
    <source>
        <strain evidence="2 3">DSM 29619</strain>
    </source>
</reference>
<dbReference type="EMBL" id="FOLX01000006">
    <property type="protein sequence ID" value="SFD25269.1"/>
    <property type="molecule type" value="Genomic_DNA"/>
</dbReference>